<comment type="caution">
    <text evidence="3">The sequence shown here is derived from an EMBL/GenBank/DDBJ whole genome shotgun (WGS) entry which is preliminary data.</text>
</comment>
<evidence type="ECO:0000313" key="3">
    <source>
        <dbReference type="EMBL" id="MFC5495517.1"/>
    </source>
</evidence>
<sequence length="161" mass="18038">MIRIAATAVPTALLTAVALAPVPSEAAPAEARPAGLTAGRYQHQAFEATNRVRRQHERAGFRAQDCLQRFAERQARRMARQDRMFHQELRPILRQCGLTTTGENVAYGFPTGRSVVNDGWMNSEDHRENILDRDFRLMGIGARRSADGTWYAAQVFGGRTR</sequence>
<feature type="domain" description="SCP" evidence="2">
    <location>
        <begin position="47"/>
        <end position="149"/>
    </location>
</feature>
<accession>A0ABW0N8T6</accession>
<gene>
    <name evidence="3" type="ORF">ACFPKY_20580</name>
</gene>
<dbReference type="Pfam" id="PF00188">
    <property type="entry name" value="CAP"/>
    <property type="match status" value="1"/>
</dbReference>
<evidence type="ECO:0000313" key="4">
    <source>
        <dbReference type="Proteomes" id="UP001595956"/>
    </source>
</evidence>
<dbReference type="PANTHER" id="PTHR31157">
    <property type="entry name" value="SCP DOMAIN-CONTAINING PROTEIN"/>
    <property type="match status" value="1"/>
</dbReference>
<keyword evidence="1" id="KW-0732">Signal</keyword>
<feature type="chain" id="PRO_5046950293" evidence="1">
    <location>
        <begin position="27"/>
        <end position="161"/>
    </location>
</feature>
<dbReference type="RefSeq" id="WP_345181528.1">
    <property type="nucleotide sequence ID" value="NZ_BAABFQ010000009.1"/>
</dbReference>
<evidence type="ECO:0000256" key="1">
    <source>
        <dbReference type="SAM" id="SignalP"/>
    </source>
</evidence>
<dbReference type="InterPro" id="IPR035940">
    <property type="entry name" value="CAP_sf"/>
</dbReference>
<dbReference type="EMBL" id="JBHSMD010000010">
    <property type="protein sequence ID" value="MFC5495517.1"/>
    <property type="molecule type" value="Genomic_DNA"/>
</dbReference>
<organism evidence="3 4">
    <name type="scientific">Nocardioides caricicola</name>
    <dbReference type="NCBI Taxonomy" id="634770"/>
    <lineage>
        <taxon>Bacteria</taxon>
        <taxon>Bacillati</taxon>
        <taxon>Actinomycetota</taxon>
        <taxon>Actinomycetes</taxon>
        <taxon>Propionibacteriales</taxon>
        <taxon>Nocardioidaceae</taxon>
        <taxon>Nocardioides</taxon>
    </lineage>
</organism>
<dbReference type="PANTHER" id="PTHR31157:SF1">
    <property type="entry name" value="SCP DOMAIN-CONTAINING PROTEIN"/>
    <property type="match status" value="1"/>
</dbReference>
<dbReference type="CDD" id="cd05379">
    <property type="entry name" value="CAP_bacterial"/>
    <property type="match status" value="1"/>
</dbReference>
<dbReference type="Gene3D" id="3.40.33.10">
    <property type="entry name" value="CAP"/>
    <property type="match status" value="1"/>
</dbReference>
<feature type="signal peptide" evidence="1">
    <location>
        <begin position="1"/>
        <end position="26"/>
    </location>
</feature>
<dbReference type="InterPro" id="IPR014044">
    <property type="entry name" value="CAP_dom"/>
</dbReference>
<proteinExistence type="predicted"/>
<dbReference type="Proteomes" id="UP001595956">
    <property type="component" value="Unassembled WGS sequence"/>
</dbReference>
<name>A0ABW0N8T6_9ACTN</name>
<keyword evidence="4" id="KW-1185">Reference proteome</keyword>
<reference evidence="4" key="1">
    <citation type="journal article" date="2019" name="Int. J. Syst. Evol. Microbiol.">
        <title>The Global Catalogue of Microorganisms (GCM) 10K type strain sequencing project: providing services to taxonomists for standard genome sequencing and annotation.</title>
        <authorList>
            <consortium name="The Broad Institute Genomics Platform"/>
            <consortium name="The Broad Institute Genome Sequencing Center for Infectious Disease"/>
            <person name="Wu L."/>
            <person name="Ma J."/>
        </authorList>
    </citation>
    <scope>NUCLEOTIDE SEQUENCE [LARGE SCALE GENOMIC DNA]</scope>
    <source>
        <strain evidence="4">KACC 13778</strain>
    </source>
</reference>
<evidence type="ECO:0000259" key="2">
    <source>
        <dbReference type="Pfam" id="PF00188"/>
    </source>
</evidence>
<dbReference type="SUPFAM" id="SSF55797">
    <property type="entry name" value="PR-1-like"/>
    <property type="match status" value="1"/>
</dbReference>
<protein>
    <submittedName>
        <fullName evidence="3">CAP domain-containing protein</fullName>
    </submittedName>
</protein>